<evidence type="ECO:0000313" key="8">
    <source>
        <dbReference type="Proteomes" id="UP000006548"/>
    </source>
</evidence>
<reference evidence="7 8" key="1">
    <citation type="journal article" date="2000" name="Nature">
        <title>Sequence and analysis of chromosome 1 of the plant Arabidopsis thaliana.</title>
        <authorList>
            <person name="Theologis A."/>
            <person name="Ecker J.R."/>
            <person name="Palm C.J."/>
            <person name="Federspiel N.A."/>
            <person name="Kaul S."/>
            <person name="White O."/>
            <person name="Alonso J."/>
            <person name="Altafi H."/>
            <person name="Araujo R."/>
            <person name="Bowman C.L."/>
            <person name="Brooks S.Y."/>
            <person name="Buehler E."/>
            <person name="Chan A."/>
            <person name="Chao Q."/>
            <person name="Chen H."/>
            <person name="Cheuk R.F."/>
            <person name="Chin C.W."/>
            <person name="Chung M.K."/>
            <person name="Conn L."/>
            <person name="Conway A.B."/>
            <person name="Conway A.R."/>
            <person name="Creasy T.H."/>
            <person name="Dewar K."/>
            <person name="Dunn P."/>
            <person name="Etgu P."/>
            <person name="Feldblyum T.V."/>
            <person name="Feng J."/>
            <person name="Fong B."/>
            <person name="Fujii C.Y."/>
            <person name="Gill J.E."/>
            <person name="Goldsmith A.D."/>
            <person name="Haas B."/>
            <person name="Hansen N.F."/>
            <person name="Hughes B."/>
            <person name="Huizar L."/>
            <person name="Hunter J.L."/>
            <person name="Jenkins J."/>
            <person name="Johnson-Hopson C."/>
            <person name="Khan S."/>
            <person name="Khaykin E."/>
            <person name="Kim C.J."/>
            <person name="Koo H.L."/>
            <person name="Kremenetskaia I."/>
            <person name="Kurtz D.B."/>
            <person name="Kwan A."/>
            <person name="Lam B."/>
            <person name="Langin-Hooper S."/>
            <person name="Lee A."/>
            <person name="Lee J.M."/>
            <person name="Lenz C.A."/>
            <person name="Li J.H."/>
            <person name="Li Y."/>
            <person name="Lin X."/>
            <person name="Liu S.X."/>
            <person name="Liu Z.A."/>
            <person name="Luros J.S."/>
            <person name="Maiti R."/>
            <person name="Marziali A."/>
            <person name="Militscher J."/>
            <person name="Miranda M."/>
            <person name="Nguyen M."/>
            <person name="Nierman W.C."/>
            <person name="Osborne B.I."/>
            <person name="Pai G."/>
            <person name="Peterson J."/>
            <person name="Pham P.K."/>
            <person name="Rizzo M."/>
            <person name="Rooney T."/>
            <person name="Rowley D."/>
            <person name="Sakano H."/>
            <person name="Salzberg S.L."/>
            <person name="Schwartz J.R."/>
            <person name="Shinn P."/>
            <person name="Southwick A.M."/>
            <person name="Sun H."/>
            <person name="Tallon L.J."/>
            <person name="Tambunga G."/>
            <person name="Toriumi M.J."/>
            <person name="Town C.D."/>
            <person name="Utterback T."/>
            <person name="Van Aken S."/>
            <person name="Vaysberg M."/>
            <person name="Vysotskaia V.S."/>
            <person name="Walker M."/>
            <person name="Wu D."/>
            <person name="Yu G."/>
            <person name="Fraser C.M."/>
            <person name="Venter J.C."/>
            <person name="Davis R.W."/>
        </authorList>
    </citation>
    <scope>NUCLEOTIDE SEQUENCE [LARGE SCALE GENOMIC DNA]</scope>
    <source>
        <strain evidence="8">cv. Columbia</strain>
    </source>
</reference>
<feature type="region of interest" description="Disordered" evidence="4">
    <location>
        <begin position="86"/>
        <end position="107"/>
    </location>
</feature>
<dbReference type="FunFam" id="1.20.140.40:FF:000008">
    <property type="entry name" value="Invertase/pectin methylesterase inhibitor family protein"/>
    <property type="match status" value="1"/>
</dbReference>
<sequence length="232" mass="25859">MTIMIKFLLLALLVISPICAEKDLMKEECHNAQVPTICMQCLESDPTSVHADRVGIAEIIIHCLDSRLDIITKQKGELQIGEVVEKKTRKRKSKSDNKIRKKPSVETPTEAKALKVVDNLLAELNQTTDDAEKEGIIDVVNATSEAIENETEVDLKEKDGDEEAKSEKPKKKKEQRKSRFKKMESLSSITMKSEDVNHDQLPSKQSGLETVRDVENASSSKKAIVDVTSSEA</sequence>
<dbReference type="AlphaFoldDB" id="F4I3J6"/>
<dbReference type="ExpressionAtlas" id="F4I3J6">
    <property type="expression patterns" value="baseline and differential"/>
</dbReference>
<evidence type="ECO:0000256" key="4">
    <source>
        <dbReference type="SAM" id="MobiDB-lite"/>
    </source>
</evidence>
<dbReference type="TAIR" id="AT1G56100"/>
<dbReference type="STRING" id="3702.F4I3J6"/>
<dbReference type="iPTMnet" id="F4I3J6"/>
<reference evidence="8" key="2">
    <citation type="journal article" date="2017" name="Plant J.">
        <title>Araport11: a complete reannotation of the Arabidopsis thaliana reference genome.</title>
        <authorList>
            <person name="Cheng C.Y."/>
            <person name="Krishnakumar V."/>
            <person name="Chan A.P."/>
            <person name="Thibaud-Nissen F."/>
            <person name="Schobel S."/>
            <person name="Town C.D."/>
        </authorList>
    </citation>
    <scope>GENOME REANNOTATION</scope>
    <source>
        <strain evidence="8">cv. Columbia</strain>
    </source>
</reference>
<evidence type="ECO:0000256" key="2">
    <source>
        <dbReference type="ARBA" id="ARBA00023157"/>
    </source>
</evidence>
<dbReference type="SMR" id="F4I3J6"/>
<feature type="compositionally biased region" description="Basic residues" evidence="4">
    <location>
        <begin position="168"/>
        <end position="180"/>
    </location>
</feature>
<dbReference type="Araport" id="AT1G56100"/>
<protein>
    <submittedName>
        <fullName evidence="7">Plant invertase/pectin methylesterase inhibitor superfamily protein</fullName>
    </submittedName>
</protein>
<name>F4I3J6_ARATH</name>
<dbReference type="Gene3D" id="1.20.140.40">
    <property type="entry name" value="Invertase/pectin methylesterase inhibitor family protein"/>
    <property type="match status" value="1"/>
</dbReference>
<dbReference type="eggNOG" id="KOG2427">
    <property type="taxonomic scope" value="Eukaryota"/>
</dbReference>
<feature type="compositionally biased region" description="Polar residues" evidence="4">
    <location>
        <begin position="216"/>
        <end position="232"/>
    </location>
</feature>
<dbReference type="GO" id="GO:0009505">
    <property type="term" value="C:plant-type cell wall"/>
    <property type="evidence" value="ECO:0000318"/>
    <property type="project" value="GO_Central"/>
</dbReference>
<dbReference type="InterPro" id="IPR035513">
    <property type="entry name" value="Invertase/methylesterase_inhib"/>
</dbReference>
<feature type="region of interest" description="Disordered" evidence="4">
    <location>
        <begin position="148"/>
        <end position="232"/>
    </location>
</feature>
<evidence type="ECO:0000313" key="6">
    <source>
        <dbReference type="Araport" id="AT1G56100"/>
    </source>
</evidence>
<evidence type="ECO:0007829" key="10">
    <source>
        <dbReference type="ProteomicsDB" id="F4I3J6"/>
    </source>
</evidence>
<evidence type="ECO:0000256" key="1">
    <source>
        <dbReference type="ARBA" id="ARBA00022729"/>
    </source>
</evidence>
<dbReference type="Proteomes" id="UP000006548">
    <property type="component" value="Chromosome 1"/>
</dbReference>
<comment type="similarity">
    <text evidence="3">Belongs to the PMEI family.</text>
</comment>
<dbReference type="HOGENOM" id="CLU_1196311_0_0_1"/>
<feature type="chain" id="PRO_5003309434" evidence="5">
    <location>
        <begin position="21"/>
        <end position="232"/>
    </location>
</feature>
<keyword evidence="1 5" id="KW-0732">Signal</keyword>
<dbReference type="ProteomicsDB" id="216292"/>
<dbReference type="GO" id="GO:0004857">
    <property type="term" value="F:enzyme inhibitor activity"/>
    <property type="evidence" value="ECO:0000318"/>
    <property type="project" value="GO_Central"/>
</dbReference>
<evidence type="ECO:0000256" key="5">
    <source>
        <dbReference type="SAM" id="SignalP"/>
    </source>
</evidence>
<accession>F4I3J6</accession>
<dbReference type="InterPro" id="IPR006501">
    <property type="entry name" value="Pectinesterase_inhib_dom"/>
</dbReference>
<dbReference type="EMBL" id="CP002684">
    <property type="protein sequence ID" value="AEE33342.1"/>
    <property type="molecule type" value="Genomic_DNA"/>
</dbReference>
<evidence type="ECO:0007829" key="9">
    <source>
        <dbReference type="PeptideAtlas" id="F4I3J6"/>
    </source>
</evidence>
<dbReference type="NCBIfam" id="TIGR01614">
    <property type="entry name" value="PME_inhib"/>
    <property type="match status" value="1"/>
</dbReference>
<proteinExistence type="evidence at protein level"/>
<keyword evidence="2" id="KW-1015">Disulfide bond</keyword>
<organism evidence="7 8">
    <name type="scientific">Arabidopsis thaliana</name>
    <name type="common">Mouse-ear cress</name>
    <dbReference type="NCBI Taxonomy" id="3702"/>
    <lineage>
        <taxon>Eukaryota</taxon>
        <taxon>Viridiplantae</taxon>
        <taxon>Streptophyta</taxon>
        <taxon>Embryophyta</taxon>
        <taxon>Tracheophyta</taxon>
        <taxon>Spermatophyta</taxon>
        <taxon>Magnoliopsida</taxon>
        <taxon>eudicotyledons</taxon>
        <taxon>Gunneridae</taxon>
        <taxon>Pentapetalae</taxon>
        <taxon>rosids</taxon>
        <taxon>malvids</taxon>
        <taxon>Brassicales</taxon>
        <taxon>Brassicaceae</taxon>
        <taxon>Camelineae</taxon>
        <taxon>Arabidopsis</taxon>
    </lineage>
</organism>
<dbReference type="GeneID" id="842062"/>
<gene>
    <name evidence="6 7" type="ordered locus">At1g56100</name>
    <name evidence="7" type="ORF">T6H22.11</name>
    <name evidence="7" type="ORF">T6H22_11</name>
</gene>
<evidence type="ECO:0000256" key="3">
    <source>
        <dbReference type="ARBA" id="ARBA00038471"/>
    </source>
</evidence>
<dbReference type="GO" id="GO:0009827">
    <property type="term" value="P:plant-type cell wall modification"/>
    <property type="evidence" value="ECO:0000318"/>
    <property type="project" value="GO_Central"/>
</dbReference>
<evidence type="ECO:0000313" key="7">
    <source>
        <dbReference type="EMBL" id="AEE33342.1"/>
    </source>
</evidence>
<dbReference type="PaxDb" id="3702-AT1G56100.1"/>
<dbReference type="InParanoid" id="F4I3J6"/>
<feature type="compositionally biased region" description="Basic and acidic residues" evidence="4">
    <location>
        <begin position="153"/>
        <end position="167"/>
    </location>
</feature>
<keyword evidence="8" id="KW-1185">Reference proteome</keyword>
<keyword evidence="9 10" id="KW-1267">Proteomics identification</keyword>
<feature type="signal peptide" evidence="5">
    <location>
        <begin position="1"/>
        <end position="20"/>
    </location>
</feature>
<dbReference type="SUPFAM" id="SSF101148">
    <property type="entry name" value="Plant invertase/pectin methylesterase inhibitor"/>
    <property type="match status" value="1"/>
</dbReference>
<dbReference type="GO" id="GO:0046910">
    <property type="term" value="F:pectinesterase inhibitor activity"/>
    <property type="evidence" value="ECO:0007669"/>
    <property type="project" value="UniProtKB-ARBA"/>
</dbReference>